<protein>
    <submittedName>
        <fullName evidence="6">Protein zyg-11-like A</fullName>
    </submittedName>
</protein>
<feature type="non-terminal residue" evidence="6">
    <location>
        <position position="1"/>
    </location>
</feature>
<dbReference type="FunFam" id="3.80.10.10:FF:001025">
    <property type="entry name" value="Protein zyg-11 homolog A"/>
    <property type="match status" value="1"/>
</dbReference>
<comment type="similarity">
    <text evidence="1">Belongs to the zyg-11 family.</text>
</comment>
<dbReference type="SUPFAM" id="SSF52047">
    <property type="entry name" value="RNI-like"/>
    <property type="match status" value="1"/>
</dbReference>
<dbReference type="PANTHER" id="PTHR12904">
    <property type="match status" value="1"/>
</dbReference>
<dbReference type="InterPro" id="IPR016024">
    <property type="entry name" value="ARM-type_fold"/>
</dbReference>
<dbReference type="SUPFAM" id="SSF48371">
    <property type="entry name" value="ARM repeat"/>
    <property type="match status" value="1"/>
</dbReference>
<name>G3GW09_CRIGR</name>
<dbReference type="AlphaFoldDB" id="G3GW09"/>
<dbReference type="PANTHER" id="PTHR12904:SF20">
    <property type="entry name" value="PROTEIN ZYG-11 HOMOLOG A"/>
    <property type="match status" value="1"/>
</dbReference>
<proteinExistence type="inferred from homology"/>
<evidence type="ECO:0000313" key="7">
    <source>
        <dbReference type="Proteomes" id="UP000001075"/>
    </source>
</evidence>
<dbReference type="STRING" id="10029.G3GW09"/>
<organism evidence="6 7">
    <name type="scientific">Cricetulus griseus</name>
    <name type="common">Chinese hamster</name>
    <name type="synonym">Cricetulus barabensis griseus</name>
    <dbReference type="NCBI Taxonomy" id="10029"/>
    <lineage>
        <taxon>Eukaryota</taxon>
        <taxon>Metazoa</taxon>
        <taxon>Chordata</taxon>
        <taxon>Craniata</taxon>
        <taxon>Vertebrata</taxon>
        <taxon>Euteleostomi</taxon>
        <taxon>Mammalia</taxon>
        <taxon>Eutheria</taxon>
        <taxon>Euarchontoglires</taxon>
        <taxon>Glires</taxon>
        <taxon>Rodentia</taxon>
        <taxon>Myomorpha</taxon>
        <taxon>Muroidea</taxon>
        <taxon>Cricetidae</taxon>
        <taxon>Cricetinae</taxon>
        <taxon>Cricetulus</taxon>
    </lineage>
</organism>
<dbReference type="Gene3D" id="1.25.10.10">
    <property type="entry name" value="Leucine-rich Repeat Variant"/>
    <property type="match status" value="1"/>
</dbReference>
<dbReference type="InterPro" id="IPR051341">
    <property type="entry name" value="Zyg-11_UBL_adapter"/>
</dbReference>
<evidence type="ECO:0000256" key="1">
    <source>
        <dbReference type="ARBA" id="ARBA00009420"/>
    </source>
</evidence>
<dbReference type="Pfam" id="PF22964">
    <property type="entry name" value="ZER1-like_2nd"/>
    <property type="match status" value="2"/>
</dbReference>
<sequence length="582" mass="65792">EEASPYSLFSICLDVLIANLEQWCSKRPDGTLCLPEHWCFPNEIADQFLERLARQGKITDRTVSIFQGKQTNLKLINIQRAKLSPSAFTKAFCHHKLVEVDATSVDSELLASDIIYALRRSAWIQKNLQCLRLDSTSVPQNSRLQALGQFTGLHTLSVANVSFWSEDLVSVSQLPKLESLDISNTLVTNISALLTCKDRLKSLTMHYLKCLTMTNPQILAVFRQLNCLLHLDISDHRQLRSDLALHLLQQKDILPNLISLDISGGTGITDEVVESFVQQRPEMRFVGLLSTDAGYSNFFMEKQGLKVAGGANMSQISEALSQYRNRSCFVKEALYRLFTETLSLQVTLPATLKLVAIGMQNHPQDLPVQFTASACVLNLTREDLAKRMPVRLLSEVIYLLFKAMKNFPYYQQLLPEETEQLQEELIITIKELLTILRQKVAEKLNDVTFLFTLKALWNLTDESPSACKYFIENEGLAIIIQVLENNIAEVRELTPKLVTEDLLRHIISLLHNSNIEVSYFAAASKYCKLLVEEGGLQLVCDIQERGQANAQVRQMAASILEDFRMHFTNYQRPPTAPVPSLT</sequence>
<evidence type="ECO:0000259" key="5">
    <source>
        <dbReference type="Pfam" id="PF22964"/>
    </source>
</evidence>
<evidence type="ECO:0000256" key="3">
    <source>
        <dbReference type="ARBA" id="ARBA00022737"/>
    </source>
</evidence>
<keyword evidence="2" id="KW-0433">Leucine-rich repeat</keyword>
<evidence type="ECO:0000256" key="4">
    <source>
        <dbReference type="ARBA" id="ARBA00022786"/>
    </source>
</evidence>
<dbReference type="EMBL" id="JH000045">
    <property type="protein sequence ID" value="EGV97948.1"/>
    <property type="molecule type" value="Genomic_DNA"/>
</dbReference>
<dbReference type="InParanoid" id="G3GW09"/>
<dbReference type="FunCoup" id="G3GW09">
    <property type="interactions" value="8"/>
</dbReference>
<gene>
    <name evidence="6" type="ORF">I79_001916</name>
</gene>
<keyword evidence="3" id="KW-0677">Repeat</keyword>
<evidence type="ECO:0000313" key="6">
    <source>
        <dbReference type="EMBL" id="EGV97948.1"/>
    </source>
</evidence>
<dbReference type="InterPro" id="IPR032675">
    <property type="entry name" value="LRR_dom_sf"/>
</dbReference>
<dbReference type="Proteomes" id="UP000001075">
    <property type="component" value="Unassembled WGS sequence"/>
</dbReference>
<dbReference type="InterPro" id="IPR055142">
    <property type="entry name" value="ZER1-like_C"/>
</dbReference>
<keyword evidence="4" id="KW-0833">Ubl conjugation pathway</keyword>
<accession>G3GW09</accession>
<dbReference type="Gene3D" id="3.80.10.10">
    <property type="entry name" value="Ribonuclease Inhibitor"/>
    <property type="match status" value="1"/>
</dbReference>
<evidence type="ECO:0000256" key="2">
    <source>
        <dbReference type="ARBA" id="ARBA00022614"/>
    </source>
</evidence>
<feature type="domain" description="Protein zer-1 homolog-like C-terminal" evidence="5">
    <location>
        <begin position="426"/>
        <end position="522"/>
    </location>
</feature>
<dbReference type="eggNOG" id="KOG3665">
    <property type="taxonomic scope" value="Eukaryota"/>
</dbReference>
<dbReference type="InterPro" id="IPR011989">
    <property type="entry name" value="ARM-like"/>
</dbReference>
<dbReference type="GO" id="GO:0031462">
    <property type="term" value="C:Cul2-RING ubiquitin ligase complex"/>
    <property type="evidence" value="ECO:0007669"/>
    <property type="project" value="TreeGrafter"/>
</dbReference>
<reference evidence="7" key="1">
    <citation type="journal article" date="2011" name="Nat. Biotechnol.">
        <title>The genomic sequence of the Chinese hamster ovary (CHO)-K1 cell line.</title>
        <authorList>
            <person name="Xu X."/>
            <person name="Nagarajan H."/>
            <person name="Lewis N.E."/>
            <person name="Pan S."/>
            <person name="Cai Z."/>
            <person name="Liu X."/>
            <person name="Chen W."/>
            <person name="Xie M."/>
            <person name="Wang W."/>
            <person name="Hammond S."/>
            <person name="Andersen M.R."/>
            <person name="Neff N."/>
            <person name="Passarelli B."/>
            <person name="Koh W."/>
            <person name="Fan H.C."/>
            <person name="Wang J."/>
            <person name="Gui Y."/>
            <person name="Lee K.H."/>
            <person name="Betenbaugh M.J."/>
            <person name="Quake S.R."/>
            <person name="Famili I."/>
            <person name="Palsson B.O."/>
            <person name="Wang J."/>
        </authorList>
    </citation>
    <scope>NUCLEOTIDE SEQUENCE [LARGE SCALE GENOMIC DNA]</scope>
    <source>
        <strain evidence="7">CHO K1 cell line</strain>
    </source>
</reference>
<feature type="domain" description="Protein zer-1 homolog-like C-terminal" evidence="5">
    <location>
        <begin position="358"/>
        <end position="414"/>
    </location>
</feature>